<evidence type="ECO:0000313" key="1">
    <source>
        <dbReference type="EMBL" id="MPM89137.1"/>
    </source>
</evidence>
<name>A0A645DIQ5_9ZZZZ</name>
<reference evidence="1" key="1">
    <citation type="submission" date="2019-08" db="EMBL/GenBank/DDBJ databases">
        <authorList>
            <person name="Kucharzyk K."/>
            <person name="Murdoch R.W."/>
            <person name="Higgins S."/>
            <person name="Loffler F."/>
        </authorList>
    </citation>
    <scope>NUCLEOTIDE SEQUENCE</scope>
</reference>
<accession>A0A645DIQ5</accession>
<dbReference type="AlphaFoldDB" id="A0A645DIQ5"/>
<comment type="caution">
    <text evidence="1">The sequence shown here is derived from an EMBL/GenBank/DDBJ whole genome shotgun (WGS) entry which is preliminary data.</text>
</comment>
<gene>
    <name evidence="1" type="ORF">SDC9_136245</name>
</gene>
<proteinExistence type="predicted"/>
<sequence>MRACIHDEATFLANQTIDVGRIEANVFGMLDHRIAERHRETLVHVHERLGALAGVDAAVPHLLLAGQIGSGKQFAVVHAARRV</sequence>
<organism evidence="1">
    <name type="scientific">bioreactor metagenome</name>
    <dbReference type="NCBI Taxonomy" id="1076179"/>
    <lineage>
        <taxon>unclassified sequences</taxon>
        <taxon>metagenomes</taxon>
        <taxon>ecological metagenomes</taxon>
    </lineage>
</organism>
<protein>
    <submittedName>
        <fullName evidence="1">Uncharacterized protein</fullName>
    </submittedName>
</protein>
<dbReference type="EMBL" id="VSSQ01036621">
    <property type="protein sequence ID" value="MPM89137.1"/>
    <property type="molecule type" value="Genomic_DNA"/>
</dbReference>